<reference evidence="1 2" key="1">
    <citation type="journal article" date="2013" name="Int. J. Syst. Evol. Microbiol.">
        <title>Kordia antarctica sp. nov., isolated from Antarctic seawater.</title>
        <authorList>
            <person name="Baek K."/>
            <person name="Choi A."/>
            <person name="Kang I."/>
            <person name="Lee K."/>
            <person name="Cho J.C."/>
        </authorList>
    </citation>
    <scope>NUCLEOTIDE SEQUENCE [LARGE SCALE GENOMIC DNA]</scope>
    <source>
        <strain evidence="1 2">IMCC3317</strain>
    </source>
</reference>
<dbReference type="AlphaFoldDB" id="A0A7L4ZJD6"/>
<evidence type="ECO:0000313" key="2">
    <source>
        <dbReference type="Proteomes" id="UP000464657"/>
    </source>
</evidence>
<dbReference type="EMBL" id="CP019288">
    <property type="protein sequence ID" value="QHI36034.1"/>
    <property type="molecule type" value="Genomic_DNA"/>
</dbReference>
<protein>
    <submittedName>
        <fullName evidence="1">Uncharacterized protein</fullName>
    </submittedName>
</protein>
<accession>A0A7L4ZJD6</accession>
<organism evidence="1 2">
    <name type="scientific">Kordia antarctica</name>
    <dbReference type="NCBI Taxonomy" id="1218801"/>
    <lineage>
        <taxon>Bacteria</taxon>
        <taxon>Pseudomonadati</taxon>
        <taxon>Bacteroidota</taxon>
        <taxon>Flavobacteriia</taxon>
        <taxon>Flavobacteriales</taxon>
        <taxon>Flavobacteriaceae</taxon>
        <taxon>Kordia</taxon>
    </lineage>
</organism>
<name>A0A7L4ZJD6_9FLAO</name>
<sequence length="72" mass="8063">MSTLAQVSQLVPMNKLKIEAEMIRLASLLETAMPLVSLHLDKLNVNAFGILACELFSIRQVELDSGSHNRRR</sequence>
<gene>
    <name evidence="1" type="ORF">IMCC3317_13870</name>
</gene>
<evidence type="ECO:0000313" key="1">
    <source>
        <dbReference type="EMBL" id="QHI36034.1"/>
    </source>
</evidence>
<dbReference type="RefSeq" id="WP_160128767.1">
    <property type="nucleotide sequence ID" value="NZ_CP019288.1"/>
</dbReference>
<proteinExistence type="predicted"/>
<dbReference type="Proteomes" id="UP000464657">
    <property type="component" value="Chromosome"/>
</dbReference>
<dbReference type="KEGG" id="kan:IMCC3317_13870"/>
<keyword evidence="2" id="KW-1185">Reference proteome</keyword>